<accession>A0A221M9I5</accession>
<keyword evidence="6 7" id="KW-0472">Membrane</keyword>
<dbReference type="InterPro" id="IPR000515">
    <property type="entry name" value="MetI-like"/>
</dbReference>
<dbReference type="InterPro" id="IPR035906">
    <property type="entry name" value="MetI-like_sf"/>
</dbReference>
<evidence type="ECO:0000313" key="10">
    <source>
        <dbReference type="Proteomes" id="UP000204391"/>
    </source>
</evidence>
<name>A0A221M9I5_9BACI</name>
<feature type="transmembrane region" description="Helical" evidence="7">
    <location>
        <begin position="135"/>
        <end position="155"/>
    </location>
</feature>
<keyword evidence="10" id="KW-1185">Reference proteome</keyword>
<dbReference type="GO" id="GO:0055085">
    <property type="term" value="P:transmembrane transport"/>
    <property type="evidence" value="ECO:0007669"/>
    <property type="project" value="InterPro"/>
</dbReference>
<dbReference type="GO" id="GO:0005886">
    <property type="term" value="C:plasma membrane"/>
    <property type="evidence" value="ECO:0007669"/>
    <property type="project" value="UniProtKB-SubCell"/>
</dbReference>
<evidence type="ECO:0000256" key="2">
    <source>
        <dbReference type="ARBA" id="ARBA00022448"/>
    </source>
</evidence>
<keyword evidence="2 7" id="KW-0813">Transport</keyword>
<dbReference type="Proteomes" id="UP000204391">
    <property type="component" value="Chromosome"/>
</dbReference>
<dbReference type="RefSeq" id="WP_089530962.1">
    <property type="nucleotide sequence ID" value="NZ_CP022437.1"/>
</dbReference>
<proteinExistence type="inferred from homology"/>
<reference evidence="9 10" key="1">
    <citation type="journal article" date="2003" name="Int. J. Syst. Evol. Microbiol.">
        <title>Virgibacillus carmonensis sp. nov., Virgibacillus necropolis sp. nov. and Virgibacillus picturae sp. nov., three novel species isolated from deteriorated mural paintings, transfer of the species of the genus salibacillus to Virgibacillus, as Virgibacillus marismortui comb. nov. and Virgibacillus salexigens comb. nov., and emended description of the genus Virgibacillus.</title>
        <authorList>
            <person name="Heyrman J."/>
            <person name="Logan N.A."/>
            <person name="Busse H.J."/>
            <person name="Balcaen A."/>
            <person name="Lebbe L."/>
            <person name="Rodriguez-Diaz M."/>
            <person name="Swings J."/>
            <person name="De Vos P."/>
        </authorList>
    </citation>
    <scope>NUCLEOTIDE SEQUENCE [LARGE SCALE GENOMIC DNA]</scope>
    <source>
        <strain evidence="9 10">LMG 19488</strain>
    </source>
</reference>
<dbReference type="Pfam" id="PF00528">
    <property type="entry name" value="BPD_transp_1"/>
    <property type="match status" value="1"/>
</dbReference>
<dbReference type="EMBL" id="CP022437">
    <property type="protein sequence ID" value="ASN04316.1"/>
    <property type="molecule type" value="Genomic_DNA"/>
</dbReference>
<keyword evidence="5 7" id="KW-1133">Transmembrane helix</keyword>
<feature type="transmembrane region" description="Helical" evidence="7">
    <location>
        <begin position="70"/>
        <end position="93"/>
    </location>
</feature>
<evidence type="ECO:0000256" key="6">
    <source>
        <dbReference type="ARBA" id="ARBA00023136"/>
    </source>
</evidence>
<dbReference type="OrthoDB" id="9794684at2"/>
<keyword evidence="4 7" id="KW-0812">Transmembrane</keyword>
<dbReference type="Gene3D" id="1.10.3720.10">
    <property type="entry name" value="MetI-like"/>
    <property type="match status" value="1"/>
</dbReference>
<keyword evidence="3" id="KW-1003">Cell membrane</keyword>
<feature type="transmembrane region" description="Helical" evidence="7">
    <location>
        <begin position="105"/>
        <end position="123"/>
    </location>
</feature>
<dbReference type="PANTHER" id="PTHR43744:SF12">
    <property type="entry name" value="ABC TRANSPORTER PERMEASE PROTEIN MG189-RELATED"/>
    <property type="match status" value="1"/>
</dbReference>
<feature type="transmembrane region" description="Helical" evidence="7">
    <location>
        <begin position="9"/>
        <end position="30"/>
    </location>
</feature>
<dbReference type="AlphaFoldDB" id="A0A221M9I5"/>
<dbReference type="KEGG" id="vne:CFK40_04475"/>
<evidence type="ECO:0000313" key="9">
    <source>
        <dbReference type="EMBL" id="ASN04316.1"/>
    </source>
</evidence>
<evidence type="ECO:0000259" key="8">
    <source>
        <dbReference type="PROSITE" id="PS50928"/>
    </source>
</evidence>
<comment type="subcellular location">
    <subcellularLocation>
        <location evidence="1 7">Cell membrane</location>
        <topology evidence="1 7">Multi-pass membrane protein</topology>
    </subcellularLocation>
</comment>
<dbReference type="PANTHER" id="PTHR43744">
    <property type="entry name" value="ABC TRANSPORTER PERMEASE PROTEIN MG189-RELATED-RELATED"/>
    <property type="match status" value="1"/>
</dbReference>
<feature type="transmembrane region" description="Helical" evidence="7">
    <location>
        <begin position="236"/>
        <end position="260"/>
    </location>
</feature>
<dbReference type="SUPFAM" id="SSF161098">
    <property type="entry name" value="MetI-like"/>
    <property type="match status" value="1"/>
</dbReference>
<dbReference type="CDD" id="cd06261">
    <property type="entry name" value="TM_PBP2"/>
    <property type="match status" value="1"/>
</dbReference>
<dbReference type="PROSITE" id="PS50928">
    <property type="entry name" value="ABC_TM1"/>
    <property type="match status" value="1"/>
</dbReference>
<gene>
    <name evidence="9" type="ORF">CFK40_04475</name>
</gene>
<evidence type="ECO:0000256" key="7">
    <source>
        <dbReference type="RuleBase" id="RU363032"/>
    </source>
</evidence>
<evidence type="ECO:0000256" key="1">
    <source>
        <dbReference type="ARBA" id="ARBA00004651"/>
    </source>
</evidence>
<evidence type="ECO:0000256" key="5">
    <source>
        <dbReference type="ARBA" id="ARBA00022989"/>
    </source>
</evidence>
<evidence type="ECO:0000256" key="4">
    <source>
        <dbReference type="ARBA" id="ARBA00022692"/>
    </source>
</evidence>
<evidence type="ECO:0000256" key="3">
    <source>
        <dbReference type="ARBA" id="ARBA00022475"/>
    </source>
</evidence>
<feature type="domain" description="ABC transmembrane type-1" evidence="8">
    <location>
        <begin position="70"/>
        <end position="260"/>
    </location>
</feature>
<comment type="similarity">
    <text evidence="7">Belongs to the binding-protein-dependent transport system permease family.</text>
</comment>
<sequence>MRKFNVSSIIIRGVLLLGVAFSAFPFYWMIVTASRATTEIYSVPPKFTLGDELLNNIYTVFESTSFFQSFLNTLFIAVVSTTLILFFDSLAGYTFAKLKFKGRHTLFVILLSTMMIPGLLNIIPQFIMMDTIGWVGSYKALIIPGMVNAFGIFWIKQYAEGAIPNTLLEAAKIDGCTTFGIYWKIALPILRPSLAFLGLFTFMQSWNDYMWPLIILNDPEKFTLMLELTQLQGLYFTNYPLVITGTLLATIPILIVFFIFSKQLMSGITEGAIKE</sequence>
<organism evidence="9 10">
    <name type="scientific">Virgibacillus necropolis</name>
    <dbReference type="NCBI Taxonomy" id="163877"/>
    <lineage>
        <taxon>Bacteria</taxon>
        <taxon>Bacillati</taxon>
        <taxon>Bacillota</taxon>
        <taxon>Bacilli</taxon>
        <taxon>Bacillales</taxon>
        <taxon>Bacillaceae</taxon>
        <taxon>Virgibacillus</taxon>
    </lineage>
</organism>
<protein>
    <submittedName>
        <fullName evidence="9">Sugar ABC transporter permease</fullName>
    </submittedName>
</protein>